<comment type="caution">
    <text evidence="2">The sequence shown here is derived from an EMBL/GenBank/DDBJ whole genome shotgun (WGS) entry which is preliminary data.</text>
</comment>
<accession>V6KSP4</accession>
<dbReference type="EMBL" id="AWQX01000062">
    <property type="protein sequence ID" value="EST35048.1"/>
    <property type="molecule type" value="Genomic_DNA"/>
</dbReference>
<evidence type="ECO:0000256" key="1">
    <source>
        <dbReference type="SAM" id="MobiDB-lite"/>
    </source>
</evidence>
<dbReference type="HOGENOM" id="CLU_3391690_0_0_11"/>
<organism evidence="2 3">
    <name type="scientific">Streptomyces roseochromogenus subsp. oscitans DS 12.976</name>
    <dbReference type="NCBI Taxonomy" id="1352936"/>
    <lineage>
        <taxon>Bacteria</taxon>
        <taxon>Bacillati</taxon>
        <taxon>Actinomycetota</taxon>
        <taxon>Actinomycetes</taxon>
        <taxon>Kitasatosporales</taxon>
        <taxon>Streptomycetaceae</taxon>
        <taxon>Streptomyces</taxon>
    </lineage>
</organism>
<evidence type="ECO:0000313" key="3">
    <source>
        <dbReference type="Proteomes" id="UP000017984"/>
    </source>
</evidence>
<proteinExistence type="predicted"/>
<feature type="compositionally biased region" description="Basic and acidic residues" evidence="1">
    <location>
        <begin position="1"/>
        <end position="13"/>
    </location>
</feature>
<evidence type="ECO:0000313" key="2">
    <source>
        <dbReference type="EMBL" id="EST35048.1"/>
    </source>
</evidence>
<gene>
    <name evidence="2" type="ORF">M878_07410</name>
</gene>
<keyword evidence="3" id="KW-1185">Reference proteome</keyword>
<dbReference type="Proteomes" id="UP000017984">
    <property type="component" value="Chromosome"/>
</dbReference>
<dbReference type="AlphaFoldDB" id="V6KSP4"/>
<reference evidence="2 3" key="1">
    <citation type="journal article" date="2014" name="Genome Announc.">
        <title>Draft Genome Sequence of Streptomyces roseochromogenes subsp. oscitans DS 12.976, Producer of the Aminocoumarin Antibiotic Clorobiocin.</title>
        <authorList>
            <person name="Ruckert C."/>
            <person name="Kalinowski J."/>
            <person name="Heide L."/>
            <person name="Apel A.K."/>
        </authorList>
    </citation>
    <scope>NUCLEOTIDE SEQUENCE [LARGE SCALE GENOMIC DNA]</scope>
    <source>
        <strain evidence="2 3">DS 12.976</strain>
    </source>
</reference>
<name>V6KSP4_STRRC</name>
<sequence length="32" mass="3607">MTQHTDDYADRPLSEILSDPANGSAWLYPLQT</sequence>
<feature type="region of interest" description="Disordered" evidence="1">
    <location>
        <begin position="1"/>
        <end position="23"/>
    </location>
</feature>
<protein>
    <submittedName>
        <fullName evidence="2">Uncharacterized protein</fullName>
    </submittedName>
</protein>